<dbReference type="EMBL" id="LXQA010156793">
    <property type="protein sequence ID" value="MCI27006.1"/>
    <property type="molecule type" value="Genomic_DNA"/>
</dbReference>
<accession>A0A392QU04</accession>
<dbReference type="AlphaFoldDB" id="A0A392QU04"/>
<evidence type="ECO:0000313" key="1">
    <source>
        <dbReference type="EMBL" id="MCI27006.1"/>
    </source>
</evidence>
<reference evidence="1 2" key="1">
    <citation type="journal article" date="2018" name="Front. Plant Sci.">
        <title>Red Clover (Trifolium pratense) and Zigzag Clover (T. medium) - A Picture of Genomic Similarities and Differences.</title>
        <authorList>
            <person name="Dluhosova J."/>
            <person name="Istvanek J."/>
            <person name="Nedelnik J."/>
            <person name="Repkova J."/>
        </authorList>
    </citation>
    <scope>NUCLEOTIDE SEQUENCE [LARGE SCALE GENOMIC DNA]</scope>
    <source>
        <strain evidence="2">cv. 10/8</strain>
        <tissue evidence="1">Leaf</tissue>
    </source>
</reference>
<proteinExistence type="predicted"/>
<name>A0A392QU04_9FABA</name>
<feature type="non-terminal residue" evidence="1">
    <location>
        <position position="1"/>
    </location>
</feature>
<sequence length="56" mass="5775">KKVPGIGRDEEGRILAAATWKTPGFNDPATAEALAPCKSPLIVASVLLCSKAIARA</sequence>
<organism evidence="1 2">
    <name type="scientific">Trifolium medium</name>
    <dbReference type="NCBI Taxonomy" id="97028"/>
    <lineage>
        <taxon>Eukaryota</taxon>
        <taxon>Viridiplantae</taxon>
        <taxon>Streptophyta</taxon>
        <taxon>Embryophyta</taxon>
        <taxon>Tracheophyta</taxon>
        <taxon>Spermatophyta</taxon>
        <taxon>Magnoliopsida</taxon>
        <taxon>eudicotyledons</taxon>
        <taxon>Gunneridae</taxon>
        <taxon>Pentapetalae</taxon>
        <taxon>rosids</taxon>
        <taxon>fabids</taxon>
        <taxon>Fabales</taxon>
        <taxon>Fabaceae</taxon>
        <taxon>Papilionoideae</taxon>
        <taxon>50 kb inversion clade</taxon>
        <taxon>NPAAA clade</taxon>
        <taxon>Hologalegina</taxon>
        <taxon>IRL clade</taxon>
        <taxon>Trifolieae</taxon>
        <taxon>Trifolium</taxon>
    </lineage>
</organism>
<keyword evidence="2" id="KW-1185">Reference proteome</keyword>
<comment type="caution">
    <text evidence="1">The sequence shown here is derived from an EMBL/GenBank/DDBJ whole genome shotgun (WGS) entry which is preliminary data.</text>
</comment>
<evidence type="ECO:0000313" key="2">
    <source>
        <dbReference type="Proteomes" id="UP000265520"/>
    </source>
</evidence>
<protein>
    <submittedName>
        <fullName evidence="1">Uncharacterized protein</fullName>
    </submittedName>
</protein>
<dbReference type="Proteomes" id="UP000265520">
    <property type="component" value="Unassembled WGS sequence"/>
</dbReference>